<name>A0ABR1AWC0_POLSC</name>
<accession>A0ABR1AWC0</accession>
<dbReference type="Proteomes" id="UP001359485">
    <property type="component" value="Unassembled WGS sequence"/>
</dbReference>
<organism evidence="1 2">
    <name type="scientific">Polyplax serrata</name>
    <name type="common">Common mouse louse</name>
    <dbReference type="NCBI Taxonomy" id="468196"/>
    <lineage>
        <taxon>Eukaryota</taxon>
        <taxon>Metazoa</taxon>
        <taxon>Ecdysozoa</taxon>
        <taxon>Arthropoda</taxon>
        <taxon>Hexapoda</taxon>
        <taxon>Insecta</taxon>
        <taxon>Pterygota</taxon>
        <taxon>Neoptera</taxon>
        <taxon>Paraneoptera</taxon>
        <taxon>Psocodea</taxon>
        <taxon>Troctomorpha</taxon>
        <taxon>Phthiraptera</taxon>
        <taxon>Anoplura</taxon>
        <taxon>Polyplacidae</taxon>
        <taxon>Polyplax</taxon>
    </lineage>
</organism>
<evidence type="ECO:0008006" key="3">
    <source>
        <dbReference type="Google" id="ProtNLM"/>
    </source>
</evidence>
<evidence type="ECO:0000313" key="1">
    <source>
        <dbReference type="EMBL" id="KAK6627713.1"/>
    </source>
</evidence>
<keyword evidence="2" id="KW-1185">Reference proteome</keyword>
<gene>
    <name evidence="1" type="ORF">RUM44_010192</name>
</gene>
<dbReference type="EMBL" id="JAWJWF010000045">
    <property type="protein sequence ID" value="KAK6627713.1"/>
    <property type="molecule type" value="Genomic_DNA"/>
</dbReference>
<protein>
    <recommendedName>
        <fullName evidence="3">LAGLIDADG homing endonuclease</fullName>
    </recommendedName>
</protein>
<proteinExistence type="predicted"/>
<sequence length="106" mass="11845">MSVAKNSISLVTGDGESLQTIAEDVTVCFDNGETREGKQKLTRNIRFYSRETSDMTEFKFCLNAVPFGQKKGSWRSENVRVLLSVFMSNVSTSTVWVVVKGEDVEP</sequence>
<evidence type="ECO:0000313" key="2">
    <source>
        <dbReference type="Proteomes" id="UP001359485"/>
    </source>
</evidence>
<reference evidence="1 2" key="1">
    <citation type="submission" date="2023-09" db="EMBL/GenBank/DDBJ databases">
        <title>Genomes of two closely related lineages of the louse Polyplax serrata with different host specificities.</title>
        <authorList>
            <person name="Martinu J."/>
            <person name="Tarabai H."/>
            <person name="Stefka J."/>
            <person name="Hypsa V."/>
        </authorList>
    </citation>
    <scope>NUCLEOTIDE SEQUENCE [LARGE SCALE GENOMIC DNA]</scope>
    <source>
        <strain evidence="1">98ZLc_SE</strain>
    </source>
</reference>
<comment type="caution">
    <text evidence="1">The sequence shown here is derived from an EMBL/GenBank/DDBJ whole genome shotgun (WGS) entry which is preliminary data.</text>
</comment>